<keyword evidence="1" id="KW-0808">Transferase</keyword>
<proteinExistence type="predicted"/>
<evidence type="ECO:0000313" key="1">
    <source>
        <dbReference type="EMBL" id="KYO49874.1"/>
    </source>
</evidence>
<dbReference type="Pfam" id="PF05711">
    <property type="entry name" value="TylF"/>
    <property type="match status" value="1"/>
</dbReference>
<dbReference type="Gene3D" id="3.40.50.150">
    <property type="entry name" value="Vaccinia Virus protein VP39"/>
    <property type="match status" value="1"/>
</dbReference>
<gene>
    <name evidence="1" type="ORF">AUP44_15170</name>
</gene>
<dbReference type="PANTHER" id="PTHR40036">
    <property type="entry name" value="MACROCIN O-METHYLTRANSFERASE"/>
    <property type="match status" value="1"/>
</dbReference>
<name>A0A162JTV0_9PROT</name>
<accession>A0A162JTV0</accession>
<organism evidence="1 2">
    <name type="scientific">Tistrella mobilis</name>
    <dbReference type="NCBI Taxonomy" id="171437"/>
    <lineage>
        <taxon>Bacteria</taxon>
        <taxon>Pseudomonadati</taxon>
        <taxon>Pseudomonadota</taxon>
        <taxon>Alphaproteobacteria</taxon>
        <taxon>Geminicoccales</taxon>
        <taxon>Geminicoccaceae</taxon>
        <taxon>Tistrella</taxon>
    </lineage>
</organism>
<comment type="caution">
    <text evidence="1">The sequence shown here is derived from an EMBL/GenBank/DDBJ whole genome shotgun (WGS) entry which is preliminary data.</text>
</comment>
<dbReference type="InterPro" id="IPR008884">
    <property type="entry name" value="TylF_MeTrfase"/>
</dbReference>
<dbReference type="PANTHER" id="PTHR40036:SF1">
    <property type="entry name" value="MACROCIN O-METHYLTRANSFERASE"/>
    <property type="match status" value="1"/>
</dbReference>
<keyword evidence="1" id="KW-0489">Methyltransferase</keyword>
<dbReference type="SUPFAM" id="SSF53335">
    <property type="entry name" value="S-adenosyl-L-methionine-dependent methyltransferases"/>
    <property type="match status" value="1"/>
</dbReference>
<dbReference type="EMBL" id="LPZR01000213">
    <property type="protein sequence ID" value="KYO49874.1"/>
    <property type="molecule type" value="Genomic_DNA"/>
</dbReference>
<dbReference type="GeneID" id="97240459"/>
<evidence type="ECO:0000313" key="2">
    <source>
        <dbReference type="Proteomes" id="UP000075787"/>
    </source>
</evidence>
<reference evidence="1 2" key="1">
    <citation type="submission" date="2015-12" db="EMBL/GenBank/DDBJ databases">
        <title>Genome sequence of Tistrella mobilis MCCC 1A02139.</title>
        <authorList>
            <person name="Lu L."/>
            <person name="Lai Q."/>
            <person name="Shao Z."/>
            <person name="Qian P."/>
        </authorList>
    </citation>
    <scope>NUCLEOTIDE SEQUENCE [LARGE SCALE GENOMIC DNA]</scope>
    <source>
        <strain evidence="1 2">MCCC 1A02139</strain>
    </source>
</reference>
<dbReference type="OrthoDB" id="9811332at2"/>
<dbReference type="AlphaFoldDB" id="A0A162JTV0"/>
<dbReference type="InterPro" id="IPR029063">
    <property type="entry name" value="SAM-dependent_MTases_sf"/>
</dbReference>
<dbReference type="GO" id="GO:0008168">
    <property type="term" value="F:methyltransferase activity"/>
    <property type="evidence" value="ECO:0007669"/>
    <property type="project" value="UniProtKB-KW"/>
</dbReference>
<dbReference type="Proteomes" id="UP000075787">
    <property type="component" value="Unassembled WGS sequence"/>
</dbReference>
<dbReference type="GO" id="GO:0032259">
    <property type="term" value="P:methylation"/>
    <property type="evidence" value="ECO:0007669"/>
    <property type="project" value="UniProtKB-KW"/>
</dbReference>
<protein>
    <submittedName>
        <fullName evidence="1">dTDP-6-deoxy-L-hexose 3-O-methyltransferase</fullName>
    </submittedName>
</protein>
<dbReference type="RefSeq" id="WP_062769286.1">
    <property type="nucleotide sequence ID" value="NZ_CP121045.1"/>
</dbReference>
<sequence length="222" mass="25146">MLAIREMDAEKAWDYENGFYWFSHPSRINKSLAHYEIYKQIADLPGDIFEFGVYKGTSLLRFATFRNLLENESSRKIVGFDAFGKFPTANITNDGDIDFIKKFENSGGDGLTKAEMQDILDYKNFKNVQLVGGNVFETLPEYLEKNPHARIALLHLDMDVAEPTEFALTMMYDRIVPGGMIVVDDYNAVVGATEVVDKFIADKGLQLSKLPYYATPTLITKP</sequence>